<feature type="transmembrane region" description="Helical" evidence="9">
    <location>
        <begin position="497"/>
        <end position="518"/>
    </location>
</feature>
<dbReference type="GO" id="GO:0051536">
    <property type="term" value="F:iron-sulfur cluster binding"/>
    <property type="evidence" value="ECO:0007669"/>
    <property type="project" value="UniProtKB-KW"/>
</dbReference>
<dbReference type="GO" id="GO:0046872">
    <property type="term" value="F:metal ion binding"/>
    <property type="evidence" value="ECO:0007669"/>
    <property type="project" value="UniProtKB-KW"/>
</dbReference>
<evidence type="ECO:0000259" key="10">
    <source>
        <dbReference type="PROSITE" id="PS51379"/>
    </source>
</evidence>
<dbReference type="InterPro" id="IPR017900">
    <property type="entry name" value="4Fe4S_Fe_S_CS"/>
</dbReference>
<dbReference type="STRING" id="1653476.THC_0728"/>
<dbReference type="KEGG" id="cthi:THC_0728"/>
<keyword evidence="5 9" id="KW-1133">Transmembrane helix</keyword>
<evidence type="ECO:0000256" key="5">
    <source>
        <dbReference type="ARBA" id="ARBA00022989"/>
    </source>
</evidence>
<feature type="transmembrane region" description="Helical" evidence="9">
    <location>
        <begin position="420"/>
        <end position="442"/>
    </location>
</feature>
<evidence type="ECO:0000256" key="7">
    <source>
        <dbReference type="ARBA" id="ARBA00023014"/>
    </source>
</evidence>
<keyword evidence="7" id="KW-0411">Iron-sulfur</keyword>
<evidence type="ECO:0000256" key="1">
    <source>
        <dbReference type="ARBA" id="ARBA00004651"/>
    </source>
</evidence>
<accession>A0A0U5AXF5</accession>
<name>A0A0U5AXF5_9BACT</name>
<evidence type="ECO:0000256" key="9">
    <source>
        <dbReference type="SAM" id="Phobius"/>
    </source>
</evidence>
<evidence type="ECO:0000256" key="6">
    <source>
        <dbReference type="ARBA" id="ARBA00023004"/>
    </source>
</evidence>
<feature type="transmembrane region" description="Helical" evidence="9">
    <location>
        <begin position="530"/>
        <end position="549"/>
    </location>
</feature>
<evidence type="ECO:0000256" key="3">
    <source>
        <dbReference type="ARBA" id="ARBA00022692"/>
    </source>
</evidence>
<dbReference type="GO" id="GO:0005886">
    <property type="term" value="C:plasma membrane"/>
    <property type="evidence" value="ECO:0007669"/>
    <property type="project" value="UniProtKB-SubCell"/>
</dbReference>
<reference evidence="12" key="2">
    <citation type="journal article" date="2016" name="Int. J. Syst. Evol. Microbiol.">
        <title>Caldimicrobium thiodismutans sp. nov., a sulfur-disproportionating bacterium isolated from a hot spring.</title>
        <authorList>
            <person name="Kojima H."/>
            <person name="Umezawa K."/>
            <person name="Fukui M."/>
        </authorList>
    </citation>
    <scope>NUCLEOTIDE SEQUENCE [LARGE SCALE GENOMIC DNA]</scope>
    <source>
        <strain evidence="12">TF1</strain>
    </source>
</reference>
<dbReference type="InterPro" id="IPR015414">
    <property type="entry name" value="TMEM64"/>
</dbReference>
<keyword evidence="6" id="KW-0408">Iron</keyword>
<organism evidence="11 12">
    <name type="scientific">Caldimicrobium thiodismutans</name>
    <dbReference type="NCBI Taxonomy" id="1653476"/>
    <lineage>
        <taxon>Bacteria</taxon>
        <taxon>Pseudomonadati</taxon>
        <taxon>Thermodesulfobacteriota</taxon>
        <taxon>Thermodesulfobacteria</taxon>
        <taxon>Thermodesulfobacteriales</taxon>
        <taxon>Thermodesulfobacteriaceae</taxon>
        <taxon>Caldimicrobium</taxon>
    </lineage>
</organism>
<dbReference type="InterPro" id="IPR004017">
    <property type="entry name" value="Cys_rich_dom"/>
</dbReference>
<dbReference type="InterPro" id="IPR017896">
    <property type="entry name" value="4Fe4S_Fe-S-bd"/>
</dbReference>
<keyword evidence="2" id="KW-1003">Cell membrane</keyword>
<dbReference type="AlphaFoldDB" id="A0A0U5AXF5"/>
<proteinExistence type="predicted"/>
<dbReference type="Proteomes" id="UP000068196">
    <property type="component" value="Chromosome"/>
</dbReference>
<sequence length="555" mass="63933">MPAQPFMEQAVSDLLHNCTECKICIKACPFLEKYGLPKEIILQRKEEVFYCTNCSACSFLCKEGLDPAEALYFLKVSLLEEGSTLGEKLKKSALSFTKKIHSFPISHWEKAERIFWPGCSLWGTYPHLIKELLKILNKFSDKKIVLVLDCCLDPLYQIGALGETKKGWQELNQRFLDYGINEVIVACTNCYKIFKRFSNNLRVFHILEILPEEEFQNTLNKPFFHLPCPAFKEMDLKEKIVEKFKDKVDRVLPYPSCCGAGGGAYFSEEISESFLEKTLKLAGKRPILTFCFGCKNRFLKKGERALHLLETLKGIKPLESHVSSAKKWFNRIKFSLQRKITRPKSFFFLLFFLLMLISFYFQWRGFLKAENFADTIKAFSGHPLSIILYLIIYTIAPSFFISSLALTLLAGFLWGPLFGGLIALTGATLGATLSFQLARYFFRESLKTRLGLEKWKYFDEITKKHGWKAVAFVRLFPLFPFPVVNYLFGLTSIDLKTYVICTFFFMAPAGFAYTGLGFSLKSILFEGKFFPLFLVLAFLFTLTILLRYLSKKWKL</sequence>
<dbReference type="PROSITE" id="PS00198">
    <property type="entry name" value="4FE4S_FER_1"/>
    <property type="match status" value="1"/>
</dbReference>
<keyword evidence="8 9" id="KW-0472">Membrane</keyword>
<reference evidence="11 12" key="1">
    <citation type="journal article" date="2016" name="Int. J. Syst. Evol. Microbiol.">
        <title>Caldimicrobium thiodismutans sp. nov., a sulfur-disproportionating bacterium isolated from a hot spring, and emended description of the genus Caldimicrobium.</title>
        <authorList>
            <person name="Kojima H."/>
            <person name="Umezawa K."/>
            <person name="Fukui M."/>
        </authorList>
    </citation>
    <scope>NUCLEOTIDE SEQUENCE [LARGE SCALE GENOMIC DNA]</scope>
    <source>
        <strain evidence="11 12">TF1</strain>
    </source>
</reference>
<dbReference type="RefSeq" id="WP_068513462.1">
    <property type="nucleotide sequence ID" value="NZ_AP014945.1"/>
</dbReference>
<feature type="transmembrane region" description="Helical" evidence="9">
    <location>
        <begin position="384"/>
        <end position="414"/>
    </location>
</feature>
<feature type="transmembrane region" description="Helical" evidence="9">
    <location>
        <begin position="471"/>
        <end position="491"/>
    </location>
</feature>
<keyword evidence="3 9" id="KW-0812">Transmembrane</keyword>
<dbReference type="Pfam" id="PF02754">
    <property type="entry name" value="CCG"/>
    <property type="match status" value="1"/>
</dbReference>
<dbReference type="Pfam" id="PF09335">
    <property type="entry name" value="VTT_dom"/>
    <property type="match status" value="1"/>
</dbReference>
<feature type="domain" description="4Fe-4S ferredoxin-type" evidence="10">
    <location>
        <begin position="8"/>
        <end position="39"/>
    </location>
</feature>
<keyword evidence="4" id="KW-0479">Metal-binding</keyword>
<evidence type="ECO:0000256" key="8">
    <source>
        <dbReference type="ARBA" id="ARBA00023136"/>
    </source>
</evidence>
<evidence type="ECO:0000313" key="11">
    <source>
        <dbReference type="EMBL" id="BAU23119.1"/>
    </source>
</evidence>
<dbReference type="SUPFAM" id="SSF46548">
    <property type="entry name" value="alpha-helical ferredoxin"/>
    <property type="match status" value="1"/>
</dbReference>
<gene>
    <name evidence="11" type="ORF">THC_0728</name>
</gene>
<dbReference type="PANTHER" id="PTHR12677">
    <property type="entry name" value="GOLGI APPARATUS MEMBRANE PROTEIN TVP38-RELATED"/>
    <property type="match status" value="1"/>
</dbReference>
<dbReference type="PANTHER" id="PTHR12677:SF59">
    <property type="entry name" value="GOLGI APPARATUS MEMBRANE PROTEIN TVP38-RELATED"/>
    <property type="match status" value="1"/>
</dbReference>
<comment type="subcellular location">
    <subcellularLocation>
        <location evidence="1">Cell membrane</location>
        <topology evidence="1">Multi-pass membrane protein</topology>
    </subcellularLocation>
</comment>
<dbReference type="InterPro" id="IPR032816">
    <property type="entry name" value="VTT_dom"/>
</dbReference>
<evidence type="ECO:0000256" key="4">
    <source>
        <dbReference type="ARBA" id="ARBA00022723"/>
    </source>
</evidence>
<dbReference type="EMBL" id="AP014945">
    <property type="protein sequence ID" value="BAU23119.1"/>
    <property type="molecule type" value="Genomic_DNA"/>
</dbReference>
<protein>
    <recommendedName>
        <fullName evidence="10">4Fe-4S ferredoxin-type domain-containing protein</fullName>
    </recommendedName>
</protein>
<dbReference type="GO" id="GO:0016491">
    <property type="term" value="F:oxidoreductase activity"/>
    <property type="evidence" value="ECO:0007669"/>
    <property type="project" value="UniProtKB-ARBA"/>
</dbReference>
<evidence type="ECO:0000313" key="12">
    <source>
        <dbReference type="Proteomes" id="UP000068196"/>
    </source>
</evidence>
<keyword evidence="12" id="KW-1185">Reference proteome</keyword>
<dbReference type="PROSITE" id="PS51379">
    <property type="entry name" value="4FE4S_FER_2"/>
    <property type="match status" value="1"/>
</dbReference>
<feature type="transmembrane region" description="Helical" evidence="9">
    <location>
        <begin position="345"/>
        <end position="363"/>
    </location>
</feature>
<evidence type="ECO:0000256" key="2">
    <source>
        <dbReference type="ARBA" id="ARBA00022475"/>
    </source>
</evidence>